<keyword evidence="1" id="KW-0812">Transmembrane</keyword>
<feature type="transmembrane region" description="Helical" evidence="1">
    <location>
        <begin position="17"/>
        <end position="41"/>
    </location>
</feature>
<reference evidence="2 3" key="1">
    <citation type="submission" date="2018-09" db="EMBL/GenBank/DDBJ databases">
        <title>Optimization and identification of Corynebacterium falsenii FN1-14 from fish paste.</title>
        <authorList>
            <person name="Daroonpunt R."/>
            <person name="Tanasupawat S."/>
        </authorList>
    </citation>
    <scope>NUCLEOTIDE SEQUENCE [LARGE SCALE GENOMIC DNA]</scope>
    <source>
        <strain evidence="2 3">FN1-14</strain>
    </source>
</reference>
<gene>
    <name evidence="2" type="ORF">D3M95_01235</name>
</gene>
<evidence type="ECO:0000313" key="3">
    <source>
        <dbReference type="Proteomes" id="UP000285278"/>
    </source>
</evidence>
<comment type="caution">
    <text evidence="2">The sequence shown here is derived from an EMBL/GenBank/DDBJ whole genome shotgun (WGS) entry which is preliminary data.</text>
</comment>
<dbReference type="AlphaFoldDB" id="A0A418QAJ6"/>
<keyword evidence="1" id="KW-0472">Membrane</keyword>
<organism evidence="2 3">
    <name type="scientific">Corynebacterium falsenii</name>
    <dbReference type="NCBI Taxonomy" id="108486"/>
    <lineage>
        <taxon>Bacteria</taxon>
        <taxon>Bacillati</taxon>
        <taxon>Actinomycetota</taxon>
        <taxon>Actinomycetes</taxon>
        <taxon>Mycobacteriales</taxon>
        <taxon>Corynebacteriaceae</taxon>
        <taxon>Corynebacterium</taxon>
    </lineage>
</organism>
<keyword evidence="1" id="KW-1133">Transmembrane helix</keyword>
<dbReference type="RefSeq" id="WP_119664164.1">
    <property type="nucleotide sequence ID" value="NZ_QXJK01000001.1"/>
</dbReference>
<evidence type="ECO:0008006" key="4">
    <source>
        <dbReference type="Google" id="ProtNLM"/>
    </source>
</evidence>
<accession>A0A418QAJ6</accession>
<dbReference type="EMBL" id="QXJK01000001">
    <property type="protein sequence ID" value="RIX36855.1"/>
    <property type="molecule type" value="Genomic_DNA"/>
</dbReference>
<name>A0A418QAJ6_9CORY</name>
<evidence type="ECO:0000256" key="1">
    <source>
        <dbReference type="SAM" id="Phobius"/>
    </source>
</evidence>
<evidence type="ECO:0000313" key="2">
    <source>
        <dbReference type="EMBL" id="RIX36855.1"/>
    </source>
</evidence>
<dbReference type="Proteomes" id="UP000285278">
    <property type="component" value="Unassembled WGS sequence"/>
</dbReference>
<sequence length="319" mass="33206">MNATTLRALGPVAGDGWIGWVAVGTVVVVLVGAAALLIVLARRDATPERAYFRLYPTQDSLWGEPVSRRIDSARLVEGLGLELGLELGLGSGSGAGSADQTACLVANVPWGFPRRSSGAHASSGPSTVISIPADATPRLPFAAAGCGVRATAIPQPEAWVSSGQFRPLPPVVEVRPNPGWMLGISPAGHAVCLHAIPGSTVVVLAAASAVPMVLSGMCWPQDAVSLVMPGAQEDSASWLSRCRSAWEDAWDPMTTRVVVIPASQHTDGLADLGAKTGIEADIVADVVVSIDITSGQGTLTHRNHREFFTLAHQPRLATR</sequence>
<proteinExistence type="predicted"/>
<protein>
    <recommendedName>
        <fullName evidence="4">Type VII secretion protein EccE</fullName>
    </recommendedName>
</protein>
<keyword evidence="3" id="KW-1185">Reference proteome</keyword>